<dbReference type="InterPro" id="IPR036942">
    <property type="entry name" value="Beta-barrel_TonB_sf"/>
</dbReference>
<name>A0A3D8I7J8_9HELI</name>
<keyword evidence="2 7" id="KW-0813">Transport</keyword>
<keyword evidence="5 7" id="KW-0472">Membrane</keyword>
<evidence type="ECO:0000256" key="6">
    <source>
        <dbReference type="ARBA" id="ARBA00023237"/>
    </source>
</evidence>
<evidence type="ECO:0000256" key="7">
    <source>
        <dbReference type="PROSITE-ProRule" id="PRU01360"/>
    </source>
</evidence>
<keyword evidence="6 7" id="KW-0998">Cell outer membrane</keyword>
<sequence>MESVEFSLGAYNLLDRNYFYSSGYYMAGRRVLASVEYRF</sequence>
<reference evidence="8 9" key="1">
    <citation type="submission" date="2018-04" db="EMBL/GenBank/DDBJ databases">
        <title>Novel Campyloabacter and Helicobacter Species and Strains.</title>
        <authorList>
            <person name="Mannion A.J."/>
            <person name="Shen Z."/>
            <person name="Fox J.G."/>
        </authorList>
    </citation>
    <scope>NUCLEOTIDE SEQUENCE [LARGE SCALE GENOMIC DNA]</scope>
    <source>
        <strain evidence="8 9">MIT 98-6070</strain>
    </source>
</reference>
<evidence type="ECO:0000256" key="2">
    <source>
        <dbReference type="ARBA" id="ARBA00022448"/>
    </source>
</evidence>
<comment type="caution">
    <text evidence="8">The sequence shown here is derived from an EMBL/GenBank/DDBJ whole genome shotgun (WGS) entry which is preliminary data.</text>
</comment>
<evidence type="ECO:0000256" key="5">
    <source>
        <dbReference type="ARBA" id="ARBA00023136"/>
    </source>
</evidence>
<accession>A0A3D8I7J8</accession>
<dbReference type="InterPro" id="IPR039426">
    <property type="entry name" value="TonB-dep_rcpt-like"/>
</dbReference>
<comment type="similarity">
    <text evidence="7">Belongs to the TonB-dependent receptor family.</text>
</comment>
<dbReference type="GO" id="GO:0009279">
    <property type="term" value="C:cell outer membrane"/>
    <property type="evidence" value="ECO:0007669"/>
    <property type="project" value="UniProtKB-SubCell"/>
</dbReference>
<evidence type="ECO:0000256" key="3">
    <source>
        <dbReference type="ARBA" id="ARBA00022452"/>
    </source>
</evidence>
<dbReference type="Proteomes" id="UP000256599">
    <property type="component" value="Unassembled WGS sequence"/>
</dbReference>
<protein>
    <submittedName>
        <fullName evidence="8">Uncharacterized protein</fullName>
    </submittedName>
</protein>
<dbReference type="EMBL" id="NXLR01000001">
    <property type="protein sequence ID" value="RDU60985.1"/>
    <property type="molecule type" value="Genomic_DNA"/>
</dbReference>
<keyword evidence="4 7" id="KW-0812">Transmembrane</keyword>
<dbReference type="Gene3D" id="2.40.170.20">
    <property type="entry name" value="TonB-dependent receptor, beta-barrel domain"/>
    <property type="match status" value="1"/>
</dbReference>
<comment type="subcellular location">
    <subcellularLocation>
        <location evidence="1 7">Cell outer membrane</location>
        <topology evidence="1 7">Multi-pass membrane protein</topology>
    </subcellularLocation>
</comment>
<evidence type="ECO:0000256" key="4">
    <source>
        <dbReference type="ARBA" id="ARBA00022692"/>
    </source>
</evidence>
<organism evidence="8 9">
    <name type="scientific">Helicobacter marmotae</name>
    <dbReference type="NCBI Taxonomy" id="152490"/>
    <lineage>
        <taxon>Bacteria</taxon>
        <taxon>Pseudomonadati</taxon>
        <taxon>Campylobacterota</taxon>
        <taxon>Epsilonproteobacteria</taxon>
        <taxon>Campylobacterales</taxon>
        <taxon>Helicobacteraceae</taxon>
        <taxon>Helicobacter</taxon>
    </lineage>
</organism>
<keyword evidence="9" id="KW-1185">Reference proteome</keyword>
<evidence type="ECO:0000313" key="9">
    <source>
        <dbReference type="Proteomes" id="UP000256599"/>
    </source>
</evidence>
<dbReference type="SUPFAM" id="SSF56935">
    <property type="entry name" value="Porins"/>
    <property type="match status" value="1"/>
</dbReference>
<dbReference type="AlphaFoldDB" id="A0A3D8I7J8"/>
<evidence type="ECO:0000313" key="8">
    <source>
        <dbReference type="EMBL" id="RDU60985.1"/>
    </source>
</evidence>
<dbReference type="PROSITE" id="PS52016">
    <property type="entry name" value="TONB_DEPENDENT_REC_3"/>
    <property type="match status" value="1"/>
</dbReference>
<proteinExistence type="inferred from homology"/>
<gene>
    <name evidence="8" type="ORF">CQA63_00280</name>
</gene>
<evidence type="ECO:0000256" key="1">
    <source>
        <dbReference type="ARBA" id="ARBA00004571"/>
    </source>
</evidence>
<keyword evidence="3 7" id="KW-1134">Transmembrane beta strand</keyword>